<dbReference type="OrthoDB" id="4485564at2"/>
<feature type="compositionally biased region" description="Pro residues" evidence="1">
    <location>
        <begin position="101"/>
        <end position="112"/>
    </location>
</feature>
<sequence>MAKHRKARRPVIAGAALVPVSAMAVIAGAGHAGATPTTSQPGVTPPTTSQPGVTSPGTPSQPGVTTKPSTTNEWKYVPGFDPGPYRNVETIPEPGSVPTQAPTPAPAAPAAPAPSYQGDGGGQQAYYYQAPQPEQAAPEVVEDAEADLLTEGGLVKPIQAEDGKVRIGMIKGDRPDWLPEDQADMINNTSAVLEAQGATAFNSLGIPTTRSQRVAAGTLAGATIGAVTGATIVGVPFALAGAAAGGAIGYAIWSAPTLGLPNPAVLGGTAGGAALGAAIAGVPAAAVGGLVGGAIGGVIGGAFGAGENMGEAAEPAPPAPFDKDALTAQTRQVVAQIESVPGGTVVTDGFRGASDAFQAALDNGRNAIAAQPNGEGILAQIDGADQAIKNVLNPTHEAADAIGIGIHVPVPEPTPAPAVA</sequence>
<evidence type="ECO:0000256" key="2">
    <source>
        <dbReference type="SAM" id="SignalP"/>
    </source>
</evidence>
<proteinExistence type="predicted"/>
<feature type="chain" id="PRO_5039471645" description="Insoluble domain protein" evidence="2">
    <location>
        <begin position="25"/>
        <end position="420"/>
    </location>
</feature>
<protein>
    <recommendedName>
        <fullName evidence="5">Insoluble domain protein</fullName>
    </recommendedName>
</protein>
<organism evidence="3 4">
    <name type="scientific">Rhodococcus triatomae</name>
    <dbReference type="NCBI Taxonomy" id="300028"/>
    <lineage>
        <taxon>Bacteria</taxon>
        <taxon>Bacillati</taxon>
        <taxon>Actinomycetota</taxon>
        <taxon>Actinomycetes</taxon>
        <taxon>Mycobacteriales</taxon>
        <taxon>Nocardiaceae</taxon>
        <taxon>Rhodococcus</taxon>
    </lineage>
</organism>
<evidence type="ECO:0000256" key="1">
    <source>
        <dbReference type="SAM" id="MobiDB-lite"/>
    </source>
</evidence>
<feature type="signal peptide" evidence="2">
    <location>
        <begin position="1"/>
        <end position="24"/>
    </location>
</feature>
<dbReference type="RefSeq" id="WP_072739388.1">
    <property type="nucleotide sequence ID" value="NZ_CP048813.1"/>
</dbReference>
<reference evidence="3 4" key="1">
    <citation type="submission" date="2016-10" db="EMBL/GenBank/DDBJ databases">
        <authorList>
            <person name="de Groot N.N."/>
        </authorList>
    </citation>
    <scope>NUCLEOTIDE SEQUENCE [LARGE SCALE GENOMIC DNA]</scope>
    <source>
        <strain evidence="3 4">DSM 44892</strain>
    </source>
</reference>
<gene>
    <name evidence="3" type="ORF">SAMN05444695_11342</name>
</gene>
<dbReference type="Proteomes" id="UP000183263">
    <property type="component" value="Unassembled WGS sequence"/>
</dbReference>
<evidence type="ECO:0008006" key="5">
    <source>
        <dbReference type="Google" id="ProtNLM"/>
    </source>
</evidence>
<evidence type="ECO:0000313" key="4">
    <source>
        <dbReference type="Proteomes" id="UP000183263"/>
    </source>
</evidence>
<keyword evidence="2" id="KW-0732">Signal</keyword>
<name>A0A1G8PIC6_9NOCA</name>
<feature type="region of interest" description="Disordered" evidence="1">
    <location>
        <begin position="31"/>
        <end position="125"/>
    </location>
</feature>
<dbReference type="EMBL" id="FNDN01000013">
    <property type="protein sequence ID" value="SDI92269.1"/>
    <property type="molecule type" value="Genomic_DNA"/>
</dbReference>
<feature type="compositionally biased region" description="Polar residues" evidence="1">
    <location>
        <begin position="39"/>
        <end position="73"/>
    </location>
</feature>
<dbReference type="AlphaFoldDB" id="A0A1G8PIC6"/>
<keyword evidence="4" id="KW-1185">Reference proteome</keyword>
<accession>A0A1G8PIC6</accession>
<evidence type="ECO:0000313" key="3">
    <source>
        <dbReference type="EMBL" id="SDI92269.1"/>
    </source>
</evidence>